<feature type="region of interest" description="Disordered" evidence="1">
    <location>
        <begin position="1"/>
        <end position="88"/>
    </location>
</feature>
<organism evidence="2 3">
    <name type="scientific">Candidatus Clostridium radicumherbarum</name>
    <dbReference type="NCBI Taxonomy" id="3381662"/>
    <lineage>
        <taxon>Bacteria</taxon>
        <taxon>Bacillati</taxon>
        <taxon>Bacillota</taxon>
        <taxon>Clostridia</taxon>
        <taxon>Eubacteriales</taxon>
        <taxon>Clostridiaceae</taxon>
        <taxon>Clostridium</taxon>
    </lineage>
</organism>
<comment type="caution">
    <text evidence="2">The sequence shown here is derived from an EMBL/GenBank/DDBJ whole genome shotgun (WGS) entry which is preliminary data.</text>
</comment>
<keyword evidence="3" id="KW-1185">Reference proteome</keyword>
<reference evidence="2 3" key="1">
    <citation type="submission" date="2024-11" db="EMBL/GenBank/DDBJ databases">
        <authorList>
            <person name="Heng Y.C."/>
            <person name="Lim A.C.H."/>
            <person name="Lee J.K.Y."/>
            <person name="Kittelmann S."/>
        </authorList>
    </citation>
    <scope>NUCLEOTIDE SEQUENCE [LARGE SCALE GENOMIC DNA]</scope>
    <source>
        <strain evidence="2 3">WILCCON 0202</strain>
    </source>
</reference>
<sequence length="88" mass="9368">MMTNNDKSLEEAKKLNQQSRQGSMTSSASSTDYNSPDTQEARQLNSQAGSGSTMASSTNNSANLTSSTSSSLQETKDLNAKSRQNKGK</sequence>
<protein>
    <recommendedName>
        <fullName evidence="4">Small, acid-soluble spore protein gamma-type</fullName>
    </recommendedName>
</protein>
<feature type="compositionally biased region" description="Polar residues" evidence="1">
    <location>
        <begin position="15"/>
        <end position="45"/>
    </location>
</feature>
<evidence type="ECO:0000313" key="2">
    <source>
        <dbReference type="EMBL" id="MFL0267026.1"/>
    </source>
</evidence>
<proteinExistence type="predicted"/>
<accession>A0ABW8TR74</accession>
<dbReference type="Proteomes" id="UP001623661">
    <property type="component" value="Unassembled WGS sequence"/>
</dbReference>
<dbReference type="EMBL" id="JBJHZY010000001">
    <property type="protein sequence ID" value="MFL0267026.1"/>
    <property type="molecule type" value="Genomic_DNA"/>
</dbReference>
<evidence type="ECO:0000256" key="1">
    <source>
        <dbReference type="SAM" id="MobiDB-lite"/>
    </source>
</evidence>
<gene>
    <name evidence="2" type="ORF">ACJDUH_02835</name>
</gene>
<feature type="compositionally biased region" description="Low complexity" evidence="1">
    <location>
        <begin position="46"/>
        <end position="73"/>
    </location>
</feature>
<evidence type="ECO:0000313" key="3">
    <source>
        <dbReference type="Proteomes" id="UP001623661"/>
    </source>
</evidence>
<name>A0ABW8TR74_9CLOT</name>
<evidence type="ECO:0008006" key="4">
    <source>
        <dbReference type="Google" id="ProtNLM"/>
    </source>
</evidence>